<comment type="caution">
    <text evidence="2">The sequence shown here is derived from an EMBL/GenBank/DDBJ whole genome shotgun (WGS) entry which is preliminary data.</text>
</comment>
<evidence type="ECO:0000256" key="1">
    <source>
        <dbReference type="SAM" id="SignalP"/>
    </source>
</evidence>
<dbReference type="EMBL" id="SJDL01000030">
    <property type="protein sequence ID" value="TBW51584.1"/>
    <property type="molecule type" value="Genomic_DNA"/>
</dbReference>
<organism evidence="2 3">
    <name type="scientific">Marinobacter halodurans</name>
    <dbReference type="NCBI Taxonomy" id="2528979"/>
    <lineage>
        <taxon>Bacteria</taxon>
        <taxon>Pseudomonadati</taxon>
        <taxon>Pseudomonadota</taxon>
        <taxon>Gammaproteobacteria</taxon>
        <taxon>Pseudomonadales</taxon>
        <taxon>Marinobacteraceae</taxon>
        <taxon>Marinobacter</taxon>
    </lineage>
</organism>
<dbReference type="SUPFAM" id="SSF49899">
    <property type="entry name" value="Concanavalin A-like lectins/glucanases"/>
    <property type="match status" value="1"/>
</dbReference>
<reference evidence="2 3" key="1">
    <citation type="submission" date="2019-02" db="EMBL/GenBank/DDBJ databases">
        <title>Marinobacter halodurans sp. nov., a marine bacterium isolated from sea tidal flat.</title>
        <authorList>
            <person name="Yoo Y."/>
            <person name="Lee D.W."/>
            <person name="Kim B.S."/>
            <person name="Kim J.-J."/>
        </authorList>
    </citation>
    <scope>NUCLEOTIDE SEQUENCE [LARGE SCALE GENOMIC DNA]</scope>
    <source>
        <strain evidence="2 3">YJ-S3-2</strain>
    </source>
</reference>
<evidence type="ECO:0008006" key="4">
    <source>
        <dbReference type="Google" id="ProtNLM"/>
    </source>
</evidence>
<protein>
    <recommendedName>
        <fullName evidence="4">LamG domain-containing protein</fullName>
    </recommendedName>
</protein>
<evidence type="ECO:0000313" key="2">
    <source>
        <dbReference type="EMBL" id="TBW51584.1"/>
    </source>
</evidence>
<dbReference type="Gene3D" id="2.60.120.200">
    <property type="match status" value="1"/>
</dbReference>
<dbReference type="RefSeq" id="WP_131483089.1">
    <property type="nucleotide sequence ID" value="NZ_SJDL01000030.1"/>
</dbReference>
<dbReference type="InterPro" id="IPR013320">
    <property type="entry name" value="ConA-like_dom_sf"/>
</dbReference>
<name>A0ABY1ZKN3_9GAMM</name>
<evidence type="ECO:0000313" key="3">
    <source>
        <dbReference type="Proteomes" id="UP000313645"/>
    </source>
</evidence>
<dbReference type="Proteomes" id="UP000313645">
    <property type="component" value="Unassembled WGS sequence"/>
</dbReference>
<sequence length="344" mass="37971">MSLQLHSLRVNSVFTLLIAASAGVLADPSVSSVEGDFQEGGEIKISGSGFTDAQAVPVLYDRLDNQPVIANLSDGSVVPEDSGPWTHNPEDYGEKITVLRSGDLRSERANAVYHGKKRSYLGWPRALDNKSNRSLYLSWWFKPSDSIDNGGSNKFVRIWDQSDGNGTRISWTQMHMTFNDINGSSPDWGNTLPTPNAWNHMEVFVDADQNLIETWLNGNRVHDISTFQKASTSEGLNIGLIGFDPSIGDNYSNLSFRMTDIYVSLSQARVELSDSSKYDPTSHREVLNVTDWSNNSITADMNLFAFDSLGGLYLYVIDRNGNANQTGFPVCAKCPGRPKSLTVE</sequence>
<keyword evidence="3" id="KW-1185">Reference proteome</keyword>
<keyword evidence="1" id="KW-0732">Signal</keyword>
<proteinExistence type="predicted"/>
<gene>
    <name evidence="2" type="ORF">EZI54_17070</name>
</gene>
<feature type="signal peptide" evidence="1">
    <location>
        <begin position="1"/>
        <end position="26"/>
    </location>
</feature>
<feature type="chain" id="PRO_5045227652" description="LamG domain-containing protein" evidence="1">
    <location>
        <begin position="27"/>
        <end position="344"/>
    </location>
</feature>
<accession>A0ABY1ZKN3</accession>